<reference evidence="2" key="1">
    <citation type="submission" date="2021-06" db="EMBL/GenBank/DDBJ databases">
        <title>Halomicroarcula sp. F24A a new haloarchaeum isolated from saline soil.</title>
        <authorList>
            <person name="Duran-Viseras A."/>
            <person name="Sanchez-Porro C."/>
            <person name="Ventosa A."/>
        </authorList>
    </citation>
    <scope>NUCLEOTIDE SEQUENCE</scope>
    <source>
        <strain evidence="2">F24A</strain>
    </source>
</reference>
<feature type="transmembrane region" description="Helical" evidence="1">
    <location>
        <begin position="179"/>
        <end position="204"/>
    </location>
</feature>
<keyword evidence="1" id="KW-1133">Transmembrane helix</keyword>
<sequence length="514" mass="55426">MRVVEISVPVGERAVVVDTLEAADIDYYLTPETSGRSGADDYAAIVTFPVPRNAVEPVIDELHDAGLSDDAHVIISNAEADLSRRFKQLLNRYSAEMSWQIRISRAELRIQARELSPGNKTFLVLTVTSSLVATAGLLLDSAAVVVGAMVIAPLVGPALSASVGTALDEPAMFRRGVRLQFVGVALAVLTAGGFALVVRLIPLVPPGRDITRIAEVSARISPDFLSLFIALGAGVAGIFSLSSGASATLVGVMIAVALVPPAAAAGIAVAWGEPFAALSAGVLLLVNVLAINLSALVTLRYLGYQPRAGTKREHSRSQTLTRAAVLLVLISVLSVFLGGITLASVQDAQFERTVRTSTNEILTQPVYDQLALIEFNVVYGGPSFALPRDVRPAAVPAHEPRRVVVTVGTPSERRYPRLADRLQTRLRVETGQEVTVEIRYTETDIVGTAPDRVHRPTPDGRNSQYGLYIPWQRPFFSPPLRGRHRWLPRLTIGKSISFRCRFGRGTRYPVQGMY</sequence>
<comment type="caution">
    <text evidence="2">The sequence shown here is derived from an EMBL/GenBank/DDBJ whole genome shotgun (WGS) entry which is preliminary data.</text>
</comment>
<feature type="transmembrane region" description="Helical" evidence="1">
    <location>
        <begin position="121"/>
        <end position="139"/>
    </location>
</feature>
<dbReference type="AlphaFoldDB" id="A0A8J8C8N4"/>
<organism evidence="2 3">
    <name type="scientific">Haloarcula salinisoli</name>
    <dbReference type="NCBI Taxonomy" id="2487746"/>
    <lineage>
        <taxon>Archaea</taxon>
        <taxon>Methanobacteriati</taxon>
        <taxon>Methanobacteriota</taxon>
        <taxon>Stenosarchaea group</taxon>
        <taxon>Halobacteria</taxon>
        <taxon>Halobacteriales</taxon>
        <taxon>Haloarculaceae</taxon>
        <taxon>Haloarcula</taxon>
    </lineage>
</organism>
<feature type="transmembrane region" description="Helical" evidence="1">
    <location>
        <begin position="224"/>
        <end position="242"/>
    </location>
</feature>
<feature type="transmembrane region" description="Helical" evidence="1">
    <location>
        <begin position="249"/>
        <end position="271"/>
    </location>
</feature>
<dbReference type="PANTHER" id="PTHR20992:SF9">
    <property type="entry name" value="AT15442P-RELATED"/>
    <property type="match status" value="1"/>
</dbReference>
<protein>
    <submittedName>
        <fullName evidence="2">TIGR00341 family protein</fullName>
    </submittedName>
</protein>
<keyword evidence="1" id="KW-0472">Membrane</keyword>
<name>A0A8J8C8N4_9EURY</name>
<keyword evidence="1" id="KW-0812">Transmembrane</keyword>
<accession>A0A8J8C8N4</accession>
<dbReference type="InterPro" id="IPR005240">
    <property type="entry name" value="DUF389"/>
</dbReference>
<dbReference type="EMBL" id="RKLQ01000002">
    <property type="protein sequence ID" value="MBX0304527.1"/>
    <property type="molecule type" value="Genomic_DNA"/>
</dbReference>
<gene>
    <name evidence="2" type="ORF">EGD98_12690</name>
</gene>
<keyword evidence="3" id="KW-1185">Reference proteome</keyword>
<dbReference type="Pfam" id="PF04087">
    <property type="entry name" value="DUF389"/>
    <property type="match status" value="1"/>
</dbReference>
<feature type="transmembrane region" description="Helical" evidence="1">
    <location>
        <begin position="277"/>
        <end position="302"/>
    </location>
</feature>
<dbReference type="RefSeq" id="WP_220588741.1">
    <property type="nucleotide sequence ID" value="NZ_RKLQ01000002.1"/>
</dbReference>
<evidence type="ECO:0000313" key="3">
    <source>
        <dbReference type="Proteomes" id="UP000783863"/>
    </source>
</evidence>
<evidence type="ECO:0000256" key="1">
    <source>
        <dbReference type="SAM" id="Phobius"/>
    </source>
</evidence>
<dbReference type="PANTHER" id="PTHR20992">
    <property type="entry name" value="AT15442P-RELATED"/>
    <property type="match status" value="1"/>
</dbReference>
<feature type="transmembrane region" description="Helical" evidence="1">
    <location>
        <begin position="323"/>
        <end position="345"/>
    </location>
</feature>
<dbReference type="Proteomes" id="UP000783863">
    <property type="component" value="Unassembled WGS sequence"/>
</dbReference>
<proteinExistence type="predicted"/>
<evidence type="ECO:0000313" key="2">
    <source>
        <dbReference type="EMBL" id="MBX0304527.1"/>
    </source>
</evidence>
<dbReference type="NCBIfam" id="TIGR00341">
    <property type="entry name" value="TIGR00341 family protein"/>
    <property type="match status" value="1"/>
</dbReference>
<feature type="transmembrane region" description="Helical" evidence="1">
    <location>
        <begin position="145"/>
        <end position="167"/>
    </location>
</feature>